<feature type="chain" id="PRO_5040221365" description="Leucine-rich repeat-containing N-terminal plant-type domain-containing protein" evidence="4">
    <location>
        <begin position="20"/>
        <end position="234"/>
    </location>
</feature>
<evidence type="ECO:0000259" key="5">
    <source>
        <dbReference type="Pfam" id="PF08263"/>
    </source>
</evidence>
<name>A0A9P0YXG4_CUSEU</name>
<reference evidence="6" key="1">
    <citation type="submission" date="2022-07" db="EMBL/GenBank/DDBJ databases">
        <authorList>
            <person name="Macas J."/>
            <person name="Novak P."/>
            <person name="Neumann P."/>
        </authorList>
    </citation>
    <scope>NUCLEOTIDE SEQUENCE</scope>
</reference>
<feature type="transmembrane region" description="Helical" evidence="3">
    <location>
        <begin position="203"/>
        <end position="228"/>
    </location>
</feature>
<dbReference type="Proteomes" id="UP001152484">
    <property type="component" value="Unassembled WGS sequence"/>
</dbReference>
<evidence type="ECO:0000256" key="1">
    <source>
        <dbReference type="ARBA" id="ARBA00022614"/>
    </source>
</evidence>
<feature type="domain" description="Leucine-rich repeat-containing N-terminal plant-type" evidence="5">
    <location>
        <begin position="28"/>
        <end position="69"/>
    </location>
</feature>
<dbReference type="PANTHER" id="PTHR48010">
    <property type="entry name" value="OS05G0588300 PROTEIN"/>
    <property type="match status" value="1"/>
</dbReference>
<keyword evidence="3" id="KW-0812">Transmembrane</keyword>
<dbReference type="AlphaFoldDB" id="A0A9P0YXG4"/>
<protein>
    <recommendedName>
        <fullName evidence="5">Leucine-rich repeat-containing N-terminal plant-type domain-containing protein</fullName>
    </recommendedName>
</protein>
<keyword evidence="3" id="KW-0472">Membrane</keyword>
<proteinExistence type="predicted"/>
<dbReference type="EMBL" id="CAMAPE010000013">
    <property type="protein sequence ID" value="CAH9080549.1"/>
    <property type="molecule type" value="Genomic_DNA"/>
</dbReference>
<keyword evidence="7" id="KW-1185">Reference proteome</keyword>
<organism evidence="6 7">
    <name type="scientific">Cuscuta europaea</name>
    <name type="common">European dodder</name>
    <dbReference type="NCBI Taxonomy" id="41803"/>
    <lineage>
        <taxon>Eukaryota</taxon>
        <taxon>Viridiplantae</taxon>
        <taxon>Streptophyta</taxon>
        <taxon>Embryophyta</taxon>
        <taxon>Tracheophyta</taxon>
        <taxon>Spermatophyta</taxon>
        <taxon>Magnoliopsida</taxon>
        <taxon>eudicotyledons</taxon>
        <taxon>Gunneridae</taxon>
        <taxon>Pentapetalae</taxon>
        <taxon>asterids</taxon>
        <taxon>lamiids</taxon>
        <taxon>Solanales</taxon>
        <taxon>Convolvulaceae</taxon>
        <taxon>Cuscuteae</taxon>
        <taxon>Cuscuta</taxon>
        <taxon>Cuscuta subgen. Cuscuta</taxon>
    </lineage>
</organism>
<keyword evidence="2" id="KW-0677">Repeat</keyword>
<keyword evidence="1" id="KW-0433">Leucine-rich repeat</keyword>
<dbReference type="InterPro" id="IPR032675">
    <property type="entry name" value="LRR_dom_sf"/>
</dbReference>
<evidence type="ECO:0000256" key="3">
    <source>
        <dbReference type="SAM" id="Phobius"/>
    </source>
</evidence>
<sequence length="234" mass="25650">MAFIPVVIIIFFHLQLLQGAVPSSDLGGDRKALLNFAKNIAITGAGPRGPMGWSPKPPICKSWVGVHCSSTSDGSRRRQRQRVVGVNLGGYGVRGAIPEKTIGRLDALETLYLENNRLTGAIPADLTIKNIPKLKHLNLSNNRLTGSIHSSLSARFPPSSFANNSLLCGPPMNPEQQPPLFHSVDHSSESYTGKKTKFNLKHFLLVVVLPFGVGLTLLIMFCWCRIYVCRVRPK</sequence>
<evidence type="ECO:0000313" key="7">
    <source>
        <dbReference type="Proteomes" id="UP001152484"/>
    </source>
</evidence>
<dbReference type="Pfam" id="PF08263">
    <property type="entry name" value="LRRNT_2"/>
    <property type="match status" value="1"/>
</dbReference>
<gene>
    <name evidence="6" type="ORF">CEURO_LOCUS7546</name>
</gene>
<feature type="signal peptide" evidence="4">
    <location>
        <begin position="1"/>
        <end position="19"/>
    </location>
</feature>
<evidence type="ECO:0000313" key="6">
    <source>
        <dbReference type="EMBL" id="CAH9080549.1"/>
    </source>
</evidence>
<evidence type="ECO:0000256" key="2">
    <source>
        <dbReference type="ARBA" id="ARBA00022737"/>
    </source>
</evidence>
<dbReference type="InterPro" id="IPR013210">
    <property type="entry name" value="LRR_N_plant-typ"/>
</dbReference>
<keyword evidence="3" id="KW-1133">Transmembrane helix</keyword>
<dbReference type="PANTHER" id="PTHR48010:SF58">
    <property type="entry name" value="RECEPTOR PROTEIN KINASE-LIKE PROTEIN ZAR1"/>
    <property type="match status" value="1"/>
</dbReference>
<comment type="caution">
    <text evidence="6">The sequence shown here is derived from an EMBL/GenBank/DDBJ whole genome shotgun (WGS) entry which is preliminary data.</text>
</comment>
<evidence type="ECO:0000256" key="4">
    <source>
        <dbReference type="SAM" id="SignalP"/>
    </source>
</evidence>
<dbReference type="PROSITE" id="PS51450">
    <property type="entry name" value="LRR"/>
    <property type="match status" value="1"/>
</dbReference>
<dbReference type="SUPFAM" id="SSF52058">
    <property type="entry name" value="L domain-like"/>
    <property type="match status" value="1"/>
</dbReference>
<dbReference type="InterPro" id="IPR001611">
    <property type="entry name" value="Leu-rich_rpt"/>
</dbReference>
<dbReference type="OrthoDB" id="1301559at2759"/>
<dbReference type="Gene3D" id="3.80.10.10">
    <property type="entry name" value="Ribonuclease Inhibitor"/>
    <property type="match status" value="1"/>
</dbReference>
<keyword evidence="4" id="KW-0732">Signal</keyword>
<dbReference type="InterPro" id="IPR025875">
    <property type="entry name" value="Leu-rich_rpt_4"/>
</dbReference>
<accession>A0A9P0YXG4</accession>
<dbReference type="InterPro" id="IPR050994">
    <property type="entry name" value="At_inactive_RLKs"/>
</dbReference>
<dbReference type="Pfam" id="PF12799">
    <property type="entry name" value="LRR_4"/>
    <property type="match status" value="1"/>
</dbReference>